<dbReference type="SUPFAM" id="SSF52540">
    <property type="entry name" value="P-loop containing nucleoside triphosphate hydrolases"/>
    <property type="match status" value="1"/>
</dbReference>
<dbReference type="InterPro" id="IPR019489">
    <property type="entry name" value="Clp_ATPase_C"/>
</dbReference>
<dbReference type="STRING" id="29170.A0A368GDT5"/>
<dbReference type="PANTHER" id="PTHR48102">
    <property type="entry name" value="ATP-DEPENDENT CLP PROTEASE ATP-BINDING SUBUNIT CLPX-LIKE, MITOCHONDRIAL-RELATED"/>
    <property type="match status" value="1"/>
</dbReference>
<dbReference type="Pfam" id="PF26040">
    <property type="entry name" value="Zn_ribbon_CLPX_N"/>
    <property type="match status" value="1"/>
</dbReference>
<dbReference type="Gene3D" id="3.40.50.300">
    <property type="entry name" value="P-loop containing nucleotide triphosphate hydrolases"/>
    <property type="match status" value="2"/>
</dbReference>
<dbReference type="GO" id="GO:0005524">
    <property type="term" value="F:ATP binding"/>
    <property type="evidence" value="ECO:0007669"/>
    <property type="project" value="UniProtKB-KW"/>
</dbReference>
<dbReference type="InterPro" id="IPR050052">
    <property type="entry name" value="ATP-dep_Clp_protease_ClpX"/>
</dbReference>
<dbReference type="InterPro" id="IPR059067">
    <property type="entry name" value="Znf_ribbon_CLPX-like"/>
</dbReference>
<accession>A0A368GDT5</accession>
<keyword evidence="4" id="KW-0645">Protease</keyword>
<dbReference type="OrthoDB" id="1721884at2759"/>
<keyword evidence="1" id="KW-0547">Nucleotide-binding</keyword>
<dbReference type="PANTHER" id="PTHR48102:SF7">
    <property type="entry name" value="ATP-DEPENDENT CLP PROTEASE ATP-BINDING SUBUNIT CLPX-LIKE, MITOCHONDRIAL"/>
    <property type="match status" value="1"/>
</dbReference>
<dbReference type="FunFam" id="1.10.8.60:FF:000002">
    <property type="entry name" value="ATP-dependent Clp protease ATP-binding subunit ClpX"/>
    <property type="match status" value="1"/>
</dbReference>
<feature type="domain" description="Clp ATPase C-terminal" evidence="3">
    <location>
        <begin position="348"/>
        <end position="439"/>
    </location>
</feature>
<dbReference type="GO" id="GO:0016887">
    <property type="term" value="F:ATP hydrolysis activity"/>
    <property type="evidence" value="ECO:0007669"/>
    <property type="project" value="InterPro"/>
</dbReference>
<evidence type="ECO:0000256" key="1">
    <source>
        <dbReference type="ARBA" id="ARBA00022741"/>
    </source>
</evidence>
<dbReference type="InterPro" id="IPR027417">
    <property type="entry name" value="P-loop_NTPase"/>
</dbReference>
<sequence>MHRSASILLSACSLRSSACKQVQRGFRTSCPIHCTTSGDGTGNDLTTNPPKPTSFGTCRECGGVLKPAPTLTPTTRYIHCENCNKLYAGNIIEESSKQWSIKSDQRRSPPYPSQIAEYLDRFVVGQKQAKKTLAVGVYQHYRRLEHNIESGAGSIHQMKEDVKSTPRGVLYQDENRIGHIATSELRTTPMASAYMQNSFLKWTIMFLPSQIAAAHEGHSPAYRDVSGEGVQHALLKLVEGTVVNVKSGRKSVGAQQDTVQVDTSDILFVASGAFNSLDKIVARRLDKKSLGFGSSSGELRVTADDPNSEQARKRDYLLSKADQGDLINFGIVPELVGRFPVLVPFHSFDQDMLVRVLTEPQNSLLTQLKLQFAIDNVDLSFSSEALQQVAQLALERKTGARALRSILEGVLLDAKFTVPGSDIESIHVTREAVLGEAEVEYTRRRVEEKVENKQAKAMSAM</sequence>
<dbReference type="GO" id="GO:0008233">
    <property type="term" value="F:peptidase activity"/>
    <property type="evidence" value="ECO:0007669"/>
    <property type="project" value="UniProtKB-KW"/>
</dbReference>
<dbReference type="Pfam" id="PF10431">
    <property type="entry name" value="ClpB_D2-small"/>
    <property type="match status" value="1"/>
</dbReference>
<evidence type="ECO:0000256" key="2">
    <source>
        <dbReference type="ARBA" id="ARBA00022840"/>
    </source>
</evidence>
<dbReference type="GO" id="GO:0051603">
    <property type="term" value="P:proteolysis involved in protein catabolic process"/>
    <property type="evidence" value="ECO:0007669"/>
    <property type="project" value="TreeGrafter"/>
</dbReference>
<keyword evidence="2 4" id="KW-0067">ATP-binding</keyword>
<dbReference type="Proteomes" id="UP000252519">
    <property type="component" value="Unassembled WGS sequence"/>
</dbReference>
<evidence type="ECO:0000259" key="3">
    <source>
        <dbReference type="SMART" id="SM01086"/>
    </source>
</evidence>
<dbReference type="Gene3D" id="1.10.8.60">
    <property type="match status" value="1"/>
</dbReference>
<protein>
    <submittedName>
        <fullName evidence="4">Putative ATP-dependent Clp protease, ATP-binding subunit ClpX</fullName>
    </submittedName>
</protein>
<evidence type="ECO:0000313" key="4">
    <source>
        <dbReference type="EMBL" id="RCN41190.1"/>
    </source>
</evidence>
<dbReference type="AlphaFoldDB" id="A0A368GDT5"/>
<reference evidence="4 5" key="1">
    <citation type="submission" date="2014-10" db="EMBL/GenBank/DDBJ databases">
        <title>Draft genome of the hookworm Ancylostoma caninum.</title>
        <authorList>
            <person name="Mitreva M."/>
        </authorList>
    </citation>
    <scope>NUCLEOTIDE SEQUENCE [LARGE SCALE GENOMIC DNA]</scope>
    <source>
        <strain evidence="4 5">Baltimore</strain>
    </source>
</reference>
<dbReference type="EMBL" id="JOJR01000247">
    <property type="protein sequence ID" value="RCN41190.1"/>
    <property type="molecule type" value="Genomic_DNA"/>
</dbReference>
<dbReference type="Pfam" id="PF07724">
    <property type="entry name" value="AAA_2"/>
    <property type="match status" value="1"/>
</dbReference>
<dbReference type="SMART" id="SM01086">
    <property type="entry name" value="ClpB_D2-small"/>
    <property type="match status" value="1"/>
</dbReference>
<proteinExistence type="predicted"/>
<keyword evidence="4" id="KW-0378">Hydrolase</keyword>
<keyword evidence="5" id="KW-1185">Reference proteome</keyword>
<organism evidence="4 5">
    <name type="scientific">Ancylostoma caninum</name>
    <name type="common">Dog hookworm</name>
    <dbReference type="NCBI Taxonomy" id="29170"/>
    <lineage>
        <taxon>Eukaryota</taxon>
        <taxon>Metazoa</taxon>
        <taxon>Ecdysozoa</taxon>
        <taxon>Nematoda</taxon>
        <taxon>Chromadorea</taxon>
        <taxon>Rhabditida</taxon>
        <taxon>Rhabditina</taxon>
        <taxon>Rhabditomorpha</taxon>
        <taxon>Strongyloidea</taxon>
        <taxon>Ancylostomatidae</taxon>
        <taxon>Ancylostomatinae</taxon>
        <taxon>Ancylostoma</taxon>
    </lineage>
</organism>
<gene>
    <name evidence="4" type="ORF">ANCCAN_12870</name>
</gene>
<evidence type="ECO:0000313" key="5">
    <source>
        <dbReference type="Proteomes" id="UP000252519"/>
    </source>
</evidence>
<comment type="caution">
    <text evidence="4">The sequence shown here is derived from an EMBL/GenBank/DDBJ whole genome shotgun (WGS) entry which is preliminary data.</text>
</comment>
<dbReference type="InterPro" id="IPR003959">
    <property type="entry name" value="ATPase_AAA_core"/>
</dbReference>
<dbReference type="GO" id="GO:0005759">
    <property type="term" value="C:mitochondrial matrix"/>
    <property type="evidence" value="ECO:0007669"/>
    <property type="project" value="TreeGrafter"/>
</dbReference>
<name>A0A368GDT5_ANCCA</name>